<organism evidence="2 3">
    <name type="scientific">Chryseobacterium kimseyorum</name>
    <dbReference type="NCBI Taxonomy" id="2984028"/>
    <lineage>
        <taxon>Bacteria</taxon>
        <taxon>Pseudomonadati</taxon>
        <taxon>Bacteroidota</taxon>
        <taxon>Flavobacteriia</taxon>
        <taxon>Flavobacteriales</taxon>
        <taxon>Weeksellaceae</taxon>
        <taxon>Chryseobacterium group</taxon>
        <taxon>Chryseobacterium</taxon>
    </lineage>
</organism>
<dbReference type="RefSeq" id="WP_264749155.1">
    <property type="nucleotide sequence ID" value="NZ_JAPDHW010000003.1"/>
</dbReference>
<feature type="transmembrane region" description="Helical" evidence="1">
    <location>
        <begin position="115"/>
        <end position="138"/>
    </location>
</feature>
<gene>
    <name evidence="2" type="ORF">OMO38_05180</name>
</gene>
<evidence type="ECO:0000313" key="3">
    <source>
        <dbReference type="Proteomes" id="UP001163731"/>
    </source>
</evidence>
<dbReference type="Proteomes" id="UP001163731">
    <property type="component" value="Unassembled WGS sequence"/>
</dbReference>
<keyword evidence="1" id="KW-0812">Transmembrane</keyword>
<keyword evidence="1" id="KW-0472">Membrane</keyword>
<evidence type="ECO:0008006" key="4">
    <source>
        <dbReference type="Google" id="ProtNLM"/>
    </source>
</evidence>
<name>A0ABT3HW37_9FLAO</name>
<sequence length="210" mass="24034">MENENQESKSSGMEILENVIKSNENNIASNLENRESNAELKSNIEDFLLAIGQLQLDFGVVKEIHSETLGFYDLEQIKRAEFLASIPTQIETVLAKETSEGLQNFGKDVKWRKKFFWSGIGVFVFAVLVFGASVAFATKWYKESIKAKSELRQDILKEIADEGKKIYDEDEIKILSENTQVMQLWIKNNPKKAEDFLRFTDGYEASMQSK</sequence>
<proteinExistence type="predicted"/>
<comment type="caution">
    <text evidence="2">The sequence shown here is derived from an EMBL/GenBank/DDBJ whole genome shotgun (WGS) entry which is preliminary data.</text>
</comment>
<evidence type="ECO:0000313" key="2">
    <source>
        <dbReference type="EMBL" id="MCW3167915.1"/>
    </source>
</evidence>
<keyword evidence="1" id="KW-1133">Transmembrane helix</keyword>
<accession>A0ABT3HW37</accession>
<protein>
    <recommendedName>
        <fullName evidence="4">Anti-sigma factor</fullName>
    </recommendedName>
</protein>
<dbReference type="EMBL" id="JAPDHW010000003">
    <property type="protein sequence ID" value="MCW3167915.1"/>
    <property type="molecule type" value="Genomic_DNA"/>
</dbReference>
<reference evidence="2" key="1">
    <citation type="submission" date="2022-10" db="EMBL/GenBank/DDBJ databases">
        <title>Chryseobacterium babae sp. nov. isolated from the gut of the beetle Oryctes rhinoceros, and Chryseobacterium kimseyorum sp. nov., isolated from a stick insect rearing cage.</title>
        <authorList>
            <person name="Shelomi M."/>
            <person name="Han C.-J."/>
            <person name="Chen W.-M."/>
            <person name="Chen H.-K."/>
            <person name="Liaw S.-J."/>
            <person name="Muhle E."/>
            <person name="Clermont D."/>
        </authorList>
    </citation>
    <scope>NUCLEOTIDE SEQUENCE</scope>
    <source>
        <strain evidence="2">09-1422</strain>
    </source>
</reference>
<keyword evidence="3" id="KW-1185">Reference proteome</keyword>
<evidence type="ECO:0000256" key="1">
    <source>
        <dbReference type="SAM" id="Phobius"/>
    </source>
</evidence>